<evidence type="ECO:0000313" key="2">
    <source>
        <dbReference type="EMBL" id="TQL94899.1"/>
    </source>
</evidence>
<sequence>MIVVAPVVIGLLYASLMSLLREPTRRRLNAIMVAGAGAAYLSSGGGFGPWEFVFTAAITYCAYRGLDSYVWIGVAWLLHAAWDVLHFVRGAPIIPFASHSSLGCAICDPVIAIWCLRGGPSLPGLVRSWFPSRPASASGARVGREHGRAEQRGPA</sequence>
<dbReference type="AlphaFoldDB" id="A0A543CCT7"/>
<dbReference type="EMBL" id="VFOZ01000001">
    <property type="protein sequence ID" value="TQL94899.1"/>
    <property type="molecule type" value="Genomic_DNA"/>
</dbReference>
<dbReference type="OrthoDB" id="4552202at2"/>
<evidence type="ECO:0000313" key="3">
    <source>
        <dbReference type="Proteomes" id="UP000316096"/>
    </source>
</evidence>
<feature type="region of interest" description="Disordered" evidence="1">
    <location>
        <begin position="133"/>
        <end position="155"/>
    </location>
</feature>
<proteinExistence type="predicted"/>
<gene>
    <name evidence="2" type="ORF">FB559_0385</name>
</gene>
<accession>A0A543CCT7</accession>
<dbReference type="Pfam" id="PF19473">
    <property type="entry name" value="DUF6010"/>
    <property type="match status" value="1"/>
</dbReference>
<organism evidence="2 3">
    <name type="scientific">Actinoallomurus bryophytorum</name>
    <dbReference type="NCBI Taxonomy" id="1490222"/>
    <lineage>
        <taxon>Bacteria</taxon>
        <taxon>Bacillati</taxon>
        <taxon>Actinomycetota</taxon>
        <taxon>Actinomycetes</taxon>
        <taxon>Streptosporangiales</taxon>
        <taxon>Thermomonosporaceae</taxon>
        <taxon>Actinoallomurus</taxon>
    </lineage>
</organism>
<reference evidence="2 3" key="1">
    <citation type="submission" date="2019-06" db="EMBL/GenBank/DDBJ databases">
        <title>Sequencing the genomes of 1000 actinobacteria strains.</title>
        <authorList>
            <person name="Klenk H.-P."/>
        </authorList>
    </citation>
    <scope>NUCLEOTIDE SEQUENCE [LARGE SCALE GENOMIC DNA]</scope>
    <source>
        <strain evidence="2 3">DSM 102200</strain>
    </source>
</reference>
<evidence type="ECO:0008006" key="4">
    <source>
        <dbReference type="Google" id="ProtNLM"/>
    </source>
</evidence>
<feature type="compositionally biased region" description="Basic and acidic residues" evidence="1">
    <location>
        <begin position="142"/>
        <end position="155"/>
    </location>
</feature>
<comment type="caution">
    <text evidence="2">The sequence shown here is derived from an EMBL/GenBank/DDBJ whole genome shotgun (WGS) entry which is preliminary data.</text>
</comment>
<name>A0A543CCT7_9ACTN</name>
<dbReference type="InterPro" id="IPR046052">
    <property type="entry name" value="DUF6010"/>
</dbReference>
<evidence type="ECO:0000256" key="1">
    <source>
        <dbReference type="SAM" id="MobiDB-lite"/>
    </source>
</evidence>
<protein>
    <recommendedName>
        <fullName evidence="4">Integral membrane protein</fullName>
    </recommendedName>
</protein>
<dbReference type="Proteomes" id="UP000316096">
    <property type="component" value="Unassembled WGS sequence"/>
</dbReference>
<keyword evidence="3" id="KW-1185">Reference proteome</keyword>